<keyword evidence="7" id="KW-1185">Reference proteome</keyword>
<dbReference type="Pfam" id="PF13344">
    <property type="entry name" value="Hydrolase_6"/>
    <property type="match status" value="1"/>
</dbReference>
<evidence type="ECO:0000313" key="7">
    <source>
        <dbReference type="Proteomes" id="UP000274131"/>
    </source>
</evidence>
<feature type="binding site" evidence="5">
    <location>
        <position position="45"/>
    </location>
    <ligand>
        <name>Mg(2+)</name>
        <dbReference type="ChEBI" id="CHEBI:18420"/>
    </ligand>
</feature>
<dbReference type="STRING" id="51028.A0A0N4VFW0"/>
<reference evidence="8" key="1">
    <citation type="submission" date="2017-02" db="UniProtKB">
        <authorList>
            <consortium name="WormBaseParasite"/>
        </authorList>
    </citation>
    <scope>IDENTIFICATION</scope>
</reference>
<dbReference type="WBParaSite" id="EVEC_0000964001-mRNA-1">
    <property type="protein sequence ID" value="EVEC_0000964001-mRNA-1"/>
    <property type="gene ID" value="EVEC_0000964001"/>
</dbReference>
<dbReference type="AlphaFoldDB" id="A0A0N4VFW0"/>
<evidence type="ECO:0000256" key="4">
    <source>
        <dbReference type="PIRSR" id="PIRSR000915-2"/>
    </source>
</evidence>
<sequence length="317" mass="34903">CKTKLCRVCNSTIIDNERELPTFPSQLSSDLVEDLLVNVDAFIFDADGVLWLGNTPIPGSPEFIKYLLSKVWLLSYLWSISGSKFFAVLAVAEKCLSFVNGGDVVNPAAIVSDLIKKNQLLRNKSVYLIGSEGLRSELKKAGVDCFGSGPDPMHDKDFDDDKRDVGAVIVGFEKYFNYVKMIKAANYLQNEDCLFFGTNEDETSPGPYPNTVIPDTGPILTAVKSASGRQPLVVGKPHAPAFEYISRRWNLKPDRTFMVGDRLNTDICFGKRNGLKTLLVLSGCHTLSELSLFRESGNVDMVPDFYATSLGSLVGFS</sequence>
<feature type="binding site" evidence="4">
    <location>
        <position position="236"/>
    </location>
    <ligand>
        <name>substrate</name>
    </ligand>
</feature>
<dbReference type="InterPro" id="IPR036412">
    <property type="entry name" value="HAD-like_sf"/>
</dbReference>
<dbReference type="Pfam" id="PF13242">
    <property type="entry name" value="Hydrolase_like"/>
    <property type="match status" value="1"/>
</dbReference>
<dbReference type="PANTHER" id="PTHR19288">
    <property type="entry name" value="4-NITROPHENYLPHOSPHATASE-RELATED"/>
    <property type="match status" value="1"/>
</dbReference>
<comment type="cofactor">
    <cofactor evidence="5">
        <name>Mg(2+)</name>
        <dbReference type="ChEBI" id="CHEBI:18420"/>
    </cofactor>
    <text evidence="5">Divalent metal ions. Mg(2+) is the most effective.</text>
</comment>
<keyword evidence="5" id="KW-0460">Magnesium</keyword>
<dbReference type="SUPFAM" id="SSF56784">
    <property type="entry name" value="HAD-like"/>
    <property type="match status" value="1"/>
</dbReference>
<evidence type="ECO:0000313" key="8">
    <source>
        <dbReference type="WBParaSite" id="EVEC_0000964001-mRNA-1"/>
    </source>
</evidence>
<dbReference type="NCBIfam" id="TIGR01460">
    <property type="entry name" value="HAD-SF-IIA"/>
    <property type="match status" value="1"/>
</dbReference>
<dbReference type="Gene3D" id="3.40.50.1000">
    <property type="entry name" value="HAD superfamily/HAD-like"/>
    <property type="match status" value="2"/>
</dbReference>
<dbReference type="InterPro" id="IPR023214">
    <property type="entry name" value="HAD_sf"/>
</dbReference>
<dbReference type="PANTHER" id="PTHR19288:SF83">
    <property type="entry name" value="PHOSPHOGLYCOLATE PHOSPHATASE"/>
    <property type="match status" value="1"/>
</dbReference>
<evidence type="ECO:0000256" key="1">
    <source>
        <dbReference type="ARBA" id="ARBA00022801"/>
    </source>
</evidence>
<dbReference type="EMBL" id="UXUI01009779">
    <property type="protein sequence ID" value="VDD94299.1"/>
    <property type="molecule type" value="Genomic_DNA"/>
</dbReference>
<evidence type="ECO:0000256" key="5">
    <source>
        <dbReference type="PIRSR" id="PIRSR000915-3"/>
    </source>
</evidence>
<comment type="similarity">
    <text evidence="2">Belongs to the HAD-like hydrolase superfamily.</text>
</comment>
<dbReference type="InterPro" id="IPR006349">
    <property type="entry name" value="PGP_euk"/>
</dbReference>
<name>A0A0N4VFW0_ENTVE</name>
<dbReference type="GO" id="GO:0005737">
    <property type="term" value="C:cytoplasm"/>
    <property type="evidence" value="ECO:0007669"/>
    <property type="project" value="TreeGrafter"/>
</dbReference>
<dbReference type="PIRSF" id="PIRSF000915">
    <property type="entry name" value="PGP-type_phosphatase"/>
    <property type="match status" value="1"/>
</dbReference>
<dbReference type="Proteomes" id="UP000274131">
    <property type="component" value="Unassembled WGS sequence"/>
</dbReference>
<keyword evidence="1 2" id="KW-0378">Hydrolase</keyword>
<organism evidence="8">
    <name type="scientific">Enterobius vermicularis</name>
    <name type="common">Human pinworm</name>
    <dbReference type="NCBI Taxonomy" id="51028"/>
    <lineage>
        <taxon>Eukaryota</taxon>
        <taxon>Metazoa</taxon>
        <taxon>Ecdysozoa</taxon>
        <taxon>Nematoda</taxon>
        <taxon>Chromadorea</taxon>
        <taxon>Rhabditida</taxon>
        <taxon>Spirurina</taxon>
        <taxon>Oxyuridomorpha</taxon>
        <taxon>Oxyuroidea</taxon>
        <taxon>Oxyuridae</taxon>
        <taxon>Enterobius</taxon>
    </lineage>
</organism>
<feature type="binding site" evidence="5">
    <location>
        <position position="261"/>
    </location>
    <ligand>
        <name>Mg(2+)</name>
        <dbReference type="ChEBI" id="CHEBI:18420"/>
    </ligand>
</feature>
<gene>
    <name evidence="6" type="ORF">EVEC_LOCUS9050</name>
</gene>
<feature type="binding site" evidence="5">
    <location>
        <position position="47"/>
    </location>
    <ligand>
        <name>Mg(2+)</name>
        <dbReference type="ChEBI" id="CHEBI:18420"/>
    </ligand>
</feature>
<proteinExistence type="inferred from homology"/>
<protein>
    <submittedName>
        <fullName evidence="8">4-nitrophenylphosphatase</fullName>
    </submittedName>
</protein>
<feature type="active site" description="Nucleophile" evidence="3">
    <location>
        <position position="45"/>
    </location>
</feature>
<feature type="active site" description="Proton donor" evidence="3">
    <location>
        <position position="47"/>
    </location>
</feature>
<reference evidence="6 7" key="2">
    <citation type="submission" date="2018-10" db="EMBL/GenBank/DDBJ databases">
        <authorList>
            <consortium name="Pathogen Informatics"/>
        </authorList>
    </citation>
    <scope>NUCLEOTIDE SEQUENCE [LARGE SCALE GENOMIC DNA]</scope>
</reference>
<dbReference type="GO" id="GO:0046872">
    <property type="term" value="F:metal ion binding"/>
    <property type="evidence" value="ECO:0007669"/>
    <property type="project" value="UniProtKB-KW"/>
</dbReference>
<accession>A0A0N4VFW0</accession>
<dbReference type="OrthoDB" id="413953at2759"/>
<evidence type="ECO:0000256" key="3">
    <source>
        <dbReference type="PIRSR" id="PIRSR000915-1"/>
    </source>
</evidence>
<evidence type="ECO:0000313" key="6">
    <source>
        <dbReference type="EMBL" id="VDD94299.1"/>
    </source>
</evidence>
<dbReference type="NCBIfam" id="TIGR01452">
    <property type="entry name" value="PGP_euk"/>
    <property type="match status" value="1"/>
</dbReference>
<dbReference type="GO" id="GO:0016791">
    <property type="term" value="F:phosphatase activity"/>
    <property type="evidence" value="ECO:0007669"/>
    <property type="project" value="InterPro"/>
</dbReference>
<dbReference type="InterPro" id="IPR006357">
    <property type="entry name" value="HAD-SF_hydro_IIA"/>
</dbReference>
<evidence type="ECO:0000256" key="2">
    <source>
        <dbReference type="PIRNR" id="PIRNR000915"/>
    </source>
</evidence>
<keyword evidence="5" id="KW-0479">Metal-binding</keyword>